<dbReference type="Gene3D" id="2.30.29.30">
    <property type="entry name" value="Pleckstrin-homology domain (PH domain)/Phosphotyrosine-binding domain (PTB)"/>
    <property type="match status" value="1"/>
</dbReference>
<dbReference type="AlphaFoldDB" id="A0A1D1UJY9"/>
<dbReference type="SMART" id="SM01196">
    <property type="entry name" value="FERM_C"/>
    <property type="match status" value="1"/>
</dbReference>
<dbReference type="InterPro" id="IPR035963">
    <property type="entry name" value="FERM_2"/>
</dbReference>
<protein>
    <recommendedName>
        <fullName evidence="2">FERM domain-containing protein</fullName>
    </recommendedName>
</protein>
<dbReference type="PANTHER" id="PTHR23280">
    <property type="entry name" value="4.1 G PROTEIN"/>
    <property type="match status" value="1"/>
</dbReference>
<dbReference type="GO" id="GO:0005856">
    <property type="term" value="C:cytoskeleton"/>
    <property type="evidence" value="ECO:0007669"/>
    <property type="project" value="TreeGrafter"/>
</dbReference>
<feature type="domain" description="FERM" evidence="2">
    <location>
        <begin position="62"/>
        <end position="354"/>
    </location>
</feature>
<dbReference type="InterPro" id="IPR019748">
    <property type="entry name" value="FERM_central"/>
</dbReference>
<dbReference type="InterPro" id="IPR029071">
    <property type="entry name" value="Ubiquitin-like_domsf"/>
</dbReference>
<dbReference type="GO" id="GO:0031032">
    <property type="term" value="P:actomyosin structure organization"/>
    <property type="evidence" value="ECO:0007669"/>
    <property type="project" value="TreeGrafter"/>
</dbReference>
<organism evidence="3 4">
    <name type="scientific">Ramazzottius varieornatus</name>
    <name type="common">Water bear</name>
    <name type="synonym">Tardigrade</name>
    <dbReference type="NCBI Taxonomy" id="947166"/>
    <lineage>
        <taxon>Eukaryota</taxon>
        <taxon>Metazoa</taxon>
        <taxon>Ecdysozoa</taxon>
        <taxon>Tardigrada</taxon>
        <taxon>Eutardigrada</taxon>
        <taxon>Parachela</taxon>
        <taxon>Hypsibioidea</taxon>
        <taxon>Ramazzottiidae</taxon>
        <taxon>Ramazzottius</taxon>
    </lineage>
</organism>
<dbReference type="SUPFAM" id="SSF54236">
    <property type="entry name" value="Ubiquitin-like"/>
    <property type="match status" value="1"/>
</dbReference>
<dbReference type="Gene3D" id="3.10.20.90">
    <property type="entry name" value="Phosphatidylinositol 3-kinase Catalytic Subunit, Chain A, domain 1"/>
    <property type="match status" value="1"/>
</dbReference>
<evidence type="ECO:0000313" key="4">
    <source>
        <dbReference type="Proteomes" id="UP000186922"/>
    </source>
</evidence>
<gene>
    <name evidence="3" type="primary">RvY_00715-1</name>
    <name evidence="3" type="synonym">RvY_00715.1</name>
    <name evidence="3" type="ORF">RvY_00715</name>
</gene>
<dbReference type="Pfam" id="PF00373">
    <property type="entry name" value="FERM_M"/>
    <property type="match status" value="1"/>
</dbReference>
<dbReference type="PROSITE" id="PS50057">
    <property type="entry name" value="FERM_3"/>
    <property type="match status" value="1"/>
</dbReference>
<dbReference type="CDD" id="cd14473">
    <property type="entry name" value="FERM_B-lobe"/>
    <property type="match status" value="1"/>
</dbReference>
<dbReference type="Pfam" id="PF09379">
    <property type="entry name" value="FERM_N"/>
    <property type="match status" value="1"/>
</dbReference>
<proteinExistence type="predicted"/>
<dbReference type="Gene3D" id="1.20.80.10">
    <property type="match status" value="1"/>
</dbReference>
<dbReference type="PRINTS" id="PR00935">
    <property type="entry name" value="BAND41"/>
</dbReference>
<dbReference type="InterPro" id="IPR011993">
    <property type="entry name" value="PH-like_dom_sf"/>
</dbReference>
<sequence>MGSQKHTVHVMQTELTKVVKENVERYGLFKISATAVVPVSETNASRGTSGSSGSKSDGSVDIVVRVALLDSRLADFSIPKKSLPQYLLERICTFLHIDHQEYFGLSMPSGSTQTTKWLKPHKPVKSQLKGFESVCFRVKFCPTHPSLLNNSMSRYFIILQTQQDILSGRLPITTQDLIVFAALMVQIHLGSFDPALHLDNYVSTLDILPAKYRTAETERRVMERHRFNLSGLTIAQAEVTYLEHAQGLPLFGVFRFAVKDSNSSMVDLGISARGVSVPEERTHKEVTRYRWNQILEMSCRRSTFCFTVRQVNPANATGPHYTDHKCEFRCKSEQDAKLLWRFAIENHAFFRGRVPLDAEAVQEYKPVKSFSIPRFASFRFHKAKPPTLADNLPKNHAATRRDVPTVATKVFDAKDLENPFTPTITTAPLGFSSFSDNTKPEVKPESQPTNNGGNGVQLRQKPVVVPAAPAVNVSSSKTMSRLSPEGPSEVSTTRNSLLLESSIEAEGEDCFVDAVDDPPPVVTQVYAALANIIDKKNAYREKKRLATQTSAREQQAA</sequence>
<dbReference type="InterPro" id="IPR019749">
    <property type="entry name" value="Band_41_domain"/>
</dbReference>
<dbReference type="PANTHER" id="PTHR23280:SF21">
    <property type="entry name" value="PROTEIN 4.1 HOMOLOG"/>
    <property type="match status" value="1"/>
</dbReference>
<dbReference type="SMART" id="SM00295">
    <property type="entry name" value="B41"/>
    <property type="match status" value="1"/>
</dbReference>
<dbReference type="EMBL" id="BDGG01000001">
    <property type="protein sequence ID" value="GAU87932.1"/>
    <property type="molecule type" value="Genomic_DNA"/>
</dbReference>
<dbReference type="SUPFAM" id="SSF47031">
    <property type="entry name" value="Second domain of FERM"/>
    <property type="match status" value="1"/>
</dbReference>
<name>A0A1D1UJY9_RAMVA</name>
<accession>A0A1D1UJY9</accession>
<dbReference type="InterPro" id="IPR014352">
    <property type="entry name" value="FERM/acyl-CoA-bd_prot_sf"/>
</dbReference>
<dbReference type="OrthoDB" id="6266673at2759"/>
<feature type="region of interest" description="Disordered" evidence="1">
    <location>
        <begin position="427"/>
        <end position="457"/>
    </location>
</feature>
<reference evidence="3 4" key="1">
    <citation type="journal article" date="2016" name="Nat. Commun.">
        <title>Extremotolerant tardigrade genome and improved radiotolerance of human cultured cells by tardigrade-unique protein.</title>
        <authorList>
            <person name="Hashimoto T."/>
            <person name="Horikawa D.D."/>
            <person name="Saito Y."/>
            <person name="Kuwahara H."/>
            <person name="Kozuka-Hata H."/>
            <person name="Shin-I T."/>
            <person name="Minakuchi Y."/>
            <person name="Ohishi K."/>
            <person name="Motoyama A."/>
            <person name="Aizu T."/>
            <person name="Enomoto A."/>
            <person name="Kondo K."/>
            <person name="Tanaka S."/>
            <person name="Hara Y."/>
            <person name="Koshikawa S."/>
            <person name="Sagara H."/>
            <person name="Miura T."/>
            <person name="Yokobori S."/>
            <person name="Miyagawa K."/>
            <person name="Suzuki Y."/>
            <person name="Kubo T."/>
            <person name="Oyama M."/>
            <person name="Kohara Y."/>
            <person name="Fujiyama A."/>
            <person name="Arakawa K."/>
            <person name="Katayama T."/>
            <person name="Toyoda A."/>
            <person name="Kunieda T."/>
        </authorList>
    </citation>
    <scope>NUCLEOTIDE SEQUENCE [LARGE SCALE GENOMIC DNA]</scope>
    <source>
        <strain evidence="3 4">YOKOZUNA-1</strain>
    </source>
</reference>
<feature type="compositionally biased region" description="Polar residues" evidence="1">
    <location>
        <begin position="427"/>
        <end position="437"/>
    </location>
</feature>
<evidence type="ECO:0000256" key="1">
    <source>
        <dbReference type="SAM" id="MobiDB-lite"/>
    </source>
</evidence>
<evidence type="ECO:0000259" key="2">
    <source>
        <dbReference type="PROSITE" id="PS50057"/>
    </source>
</evidence>
<dbReference type="SUPFAM" id="SSF50729">
    <property type="entry name" value="PH domain-like"/>
    <property type="match status" value="1"/>
</dbReference>
<evidence type="ECO:0000313" key="3">
    <source>
        <dbReference type="EMBL" id="GAU87932.1"/>
    </source>
</evidence>
<dbReference type="Pfam" id="PF09380">
    <property type="entry name" value="FERM_C"/>
    <property type="match status" value="1"/>
</dbReference>
<comment type="caution">
    <text evidence="3">The sequence shown here is derived from an EMBL/GenBank/DDBJ whole genome shotgun (WGS) entry which is preliminary data.</text>
</comment>
<dbReference type="Proteomes" id="UP000186922">
    <property type="component" value="Unassembled WGS sequence"/>
</dbReference>
<dbReference type="STRING" id="947166.A0A1D1UJY9"/>
<keyword evidence="4" id="KW-1185">Reference proteome</keyword>
<dbReference type="InterPro" id="IPR018979">
    <property type="entry name" value="FERM_N"/>
</dbReference>
<dbReference type="InterPro" id="IPR000299">
    <property type="entry name" value="FERM_domain"/>
</dbReference>
<dbReference type="InterPro" id="IPR018980">
    <property type="entry name" value="FERM_PH-like_C"/>
</dbReference>
<dbReference type="CDD" id="cd01765">
    <property type="entry name" value="FERM_F0_F1"/>
    <property type="match status" value="1"/>
</dbReference>
<feature type="region of interest" description="Disordered" evidence="1">
    <location>
        <begin position="474"/>
        <end position="494"/>
    </location>
</feature>